<dbReference type="RefSeq" id="WP_212903166.1">
    <property type="nucleotide sequence ID" value="NZ_BOPZ01000006.1"/>
</dbReference>
<reference evidence="1" key="1">
    <citation type="submission" date="2021-03" db="EMBL/GenBank/DDBJ databases">
        <title>Taxonomic study of Clostridium polyendosporum from meadow-gley soil under rice.</title>
        <authorList>
            <person name="Kobayashi H."/>
            <person name="Tanizawa Y."/>
            <person name="Yagura M."/>
        </authorList>
    </citation>
    <scope>NUCLEOTIDE SEQUENCE</scope>
    <source>
        <strain evidence="1">JCM 30710</strain>
    </source>
</reference>
<dbReference type="GO" id="GO:0047429">
    <property type="term" value="F:nucleoside triphosphate diphosphatase activity"/>
    <property type="evidence" value="ECO:0007669"/>
    <property type="project" value="InterPro"/>
</dbReference>
<dbReference type="InterPro" id="IPR052555">
    <property type="entry name" value="dCTP_Pyrophosphatase"/>
</dbReference>
<dbReference type="AlphaFoldDB" id="A0A919VDV5"/>
<dbReference type="Gene3D" id="1.10.287.1080">
    <property type="entry name" value="MazG-like"/>
    <property type="match status" value="1"/>
</dbReference>
<evidence type="ECO:0000313" key="2">
    <source>
        <dbReference type="Proteomes" id="UP000679179"/>
    </source>
</evidence>
<accession>A0A919VDV5</accession>
<keyword evidence="2" id="KW-1185">Reference proteome</keyword>
<comment type="caution">
    <text evidence="1">The sequence shown here is derived from an EMBL/GenBank/DDBJ whole genome shotgun (WGS) entry which is preliminary data.</text>
</comment>
<sequence>MDKELKIIDLKDKVQQFCEDRDWDQFHNPKELAIGAVTEAAELLDIFRFKSEEDMEEIMNNIEKRKDVEDELADTFFFLLRFCQLYDIDLSTALINKIEKNSAKYPIDKFRGSNKKSSEV</sequence>
<dbReference type="SUPFAM" id="SSF101386">
    <property type="entry name" value="all-alpha NTP pyrophosphatases"/>
    <property type="match status" value="1"/>
</dbReference>
<name>A0A919VDV5_9CLOT</name>
<dbReference type="Pfam" id="PF12643">
    <property type="entry name" value="MazG-like"/>
    <property type="match status" value="1"/>
</dbReference>
<dbReference type="EMBL" id="BOPZ01000006">
    <property type="protein sequence ID" value="GIM28439.1"/>
    <property type="molecule type" value="Genomic_DNA"/>
</dbReference>
<dbReference type="CDD" id="cd11537">
    <property type="entry name" value="NTP-PPase_RS21-C6_like"/>
    <property type="match status" value="1"/>
</dbReference>
<dbReference type="PANTHER" id="PTHR46523:SF1">
    <property type="entry name" value="DCTP PYROPHOSPHATASE 1"/>
    <property type="match status" value="1"/>
</dbReference>
<proteinExistence type="predicted"/>
<gene>
    <name evidence="1" type="ORF">CPJCM30710_11050</name>
</gene>
<evidence type="ECO:0000313" key="1">
    <source>
        <dbReference type="EMBL" id="GIM28439.1"/>
    </source>
</evidence>
<dbReference type="InterPro" id="IPR025984">
    <property type="entry name" value="DCTPP"/>
</dbReference>
<protein>
    <submittedName>
        <fullName evidence="1">Nucleotide pyrophosphohydrolase</fullName>
    </submittedName>
</protein>
<dbReference type="PIRSF" id="PIRSF029826">
    <property type="entry name" value="UCP029826_pph"/>
    <property type="match status" value="1"/>
</dbReference>
<organism evidence="1 2">
    <name type="scientific">Clostridium polyendosporum</name>
    <dbReference type="NCBI Taxonomy" id="69208"/>
    <lineage>
        <taxon>Bacteria</taxon>
        <taxon>Bacillati</taxon>
        <taxon>Bacillota</taxon>
        <taxon>Clostridia</taxon>
        <taxon>Eubacteriales</taxon>
        <taxon>Clostridiaceae</taxon>
        <taxon>Clostridium</taxon>
    </lineage>
</organism>
<dbReference type="GO" id="GO:0009143">
    <property type="term" value="P:nucleoside triphosphate catabolic process"/>
    <property type="evidence" value="ECO:0007669"/>
    <property type="project" value="InterPro"/>
</dbReference>
<dbReference type="Proteomes" id="UP000679179">
    <property type="component" value="Unassembled WGS sequence"/>
</dbReference>
<dbReference type="PANTHER" id="PTHR46523">
    <property type="entry name" value="DCTP PYROPHOSPHATASE 1"/>
    <property type="match status" value="1"/>
</dbReference>